<reference evidence="9" key="4">
    <citation type="submission" date="2019-05" db="EMBL/GenBank/DDBJ databases">
        <authorList>
            <consortium name="Pathogen Informatics"/>
        </authorList>
    </citation>
    <scope>NUCLEOTIDE SEQUENCE</scope>
    <source>
        <strain evidence="9">17X</strain>
    </source>
</reference>
<feature type="transmembrane region" description="Helical" evidence="6">
    <location>
        <begin position="51"/>
        <end position="69"/>
    </location>
</feature>
<accession>A0A078K714</accession>
<dbReference type="PANTHER" id="PTHR21236">
    <property type="entry name" value="GOLGI MEMBRANE PROTEIN YIP1"/>
    <property type="match status" value="1"/>
</dbReference>
<evidence type="ECO:0000256" key="6">
    <source>
        <dbReference type="RuleBase" id="RU361264"/>
    </source>
</evidence>
<evidence type="ECO:0000256" key="2">
    <source>
        <dbReference type="ARBA" id="ARBA00010596"/>
    </source>
</evidence>
<dbReference type="Proteomes" id="UP000072904">
    <property type="component" value="Chromosome 9"/>
</dbReference>
<evidence type="ECO:0000256" key="1">
    <source>
        <dbReference type="ARBA" id="ARBA00004141"/>
    </source>
</evidence>
<dbReference type="GO" id="GO:0006888">
    <property type="term" value="P:endoplasmic reticulum to Golgi vesicle-mediated transport"/>
    <property type="evidence" value="ECO:0007669"/>
    <property type="project" value="InterPro"/>
</dbReference>
<dbReference type="VEuPathDB" id="PlasmoDB:Py17XNL_000900065"/>
<feature type="transmembrane region" description="Helical" evidence="6">
    <location>
        <begin position="165"/>
        <end position="185"/>
    </location>
</feature>
<keyword evidence="4 6" id="KW-1133">Transmembrane helix</keyword>
<dbReference type="InterPro" id="IPR045231">
    <property type="entry name" value="Yip1/4-like"/>
</dbReference>
<keyword evidence="3 6" id="KW-0812">Transmembrane</keyword>
<dbReference type="OMA" id="IKFYHVL"/>
<name>A0A078K714_PLAYE</name>
<proteinExistence type="inferred from homology"/>
<feature type="domain" description="Yip1" evidence="7">
    <location>
        <begin position="46"/>
        <end position="179"/>
    </location>
</feature>
<evidence type="ECO:0000256" key="3">
    <source>
        <dbReference type="ARBA" id="ARBA00022692"/>
    </source>
</evidence>
<dbReference type="Pfam" id="PF04893">
    <property type="entry name" value="Yip1"/>
    <property type="match status" value="1"/>
</dbReference>
<reference evidence="10 11" key="1">
    <citation type="journal article" date="2014" name="BMC Biol.">
        <title>A comprehensive evaluation of rodent malaria parasite genomes and gene expression.</title>
        <authorList>
            <person name="Otto T.D."/>
            <person name="Bohme U."/>
            <person name="Jackson A.P."/>
            <person name="Hunt M."/>
            <person name="Franke-Fayard B."/>
            <person name="Hoeijmakers W.A."/>
            <person name="Religa A.A."/>
            <person name="Robertson L."/>
            <person name="Sanders M."/>
            <person name="Ogun S.A."/>
            <person name="Cunningham D."/>
            <person name="Erhart A."/>
            <person name="Billker O."/>
            <person name="Khan S.M."/>
            <person name="Stunnenberg H.G."/>
            <person name="Langhorne J."/>
            <person name="Holder A.A."/>
            <person name="Waters A.P."/>
            <person name="Newbold C.I."/>
            <person name="Pain A."/>
            <person name="Berriman M."/>
            <person name="Janse C.J."/>
        </authorList>
    </citation>
    <scope>NUCLEOTIDE SEQUENCE [LARGE SCALE GENOMIC DNA]</scope>
    <source>
        <strain evidence="9 10">17X</strain>
        <strain evidence="8 11">YM</strain>
    </source>
</reference>
<feature type="transmembrane region" description="Helical" evidence="6">
    <location>
        <begin position="138"/>
        <end position="159"/>
    </location>
</feature>
<sequence>MTTNTMQYTNYEFTMDEPIQDTLIRDAKSIYKNILQSCFHQYDNDNIVKKWDLWGSFIVYVTLSIIIFLDKEILDKKSTFTYFFVIFMVGNILVSLNLSLLHIKIHFFQSLCIISYSLFPIVFSSFINMFIPCKMLQLLFSIISTVWSSYNCILILGKFTKNNRLLISFFPICLFQFFIATLLLIK</sequence>
<dbReference type="GO" id="GO:0005802">
    <property type="term" value="C:trans-Golgi network"/>
    <property type="evidence" value="ECO:0007669"/>
    <property type="project" value="TreeGrafter"/>
</dbReference>
<evidence type="ECO:0000256" key="5">
    <source>
        <dbReference type="ARBA" id="ARBA00023136"/>
    </source>
</evidence>
<dbReference type="EMBL" id="LM993663">
    <property type="protein sequence ID" value="VTZ78228.1"/>
    <property type="molecule type" value="Genomic_DNA"/>
</dbReference>
<protein>
    <recommendedName>
        <fullName evidence="6">Protein YIPF</fullName>
    </recommendedName>
</protein>
<keyword evidence="5 6" id="KW-0472">Membrane</keyword>
<evidence type="ECO:0000256" key="4">
    <source>
        <dbReference type="ARBA" id="ARBA00022989"/>
    </source>
</evidence>
<dbReference type="VEuPathDB" id="PlasmoDB:PY17X_0903600"/>
<comment type="subcellular location">
    <subcellularLocation>
        <location evidence="6">Golgi apparatus membrane</location>
        <topology evidence="6">Multi-pass membrane protein</topology>
    </subcellularLocation>
    <subcellularLocation>
        <location evidence="1">Membrane</location>
        <topology evidence="1">Multi-pass membrane protein</topology>
    </subcellularLocation>
</comment>
<dbReference type="GeneID" id="3830490"/>
<dbReference type="VEuPathDB" id="PlasmoDB:PYYM_0903100"/>
<dbReference type="Proteomes" id="UP000072874">
    <property type="component" value="Chromosome 9"/>
</dbReference>
<feature type="transmembrane region" description="Helical" evidence="6">
    <location>
        <begin position="107"/>
        <end position="131"/>
    </location>
</feature>
<feature type="transmembrane region" description="Helical" evidence="6">
    <location>
        <begin position="81"/>
        <end position="101"/>
    </location>
</feature>
<dbReference type="AlphaFoldDB" id="A0A078K714"/>
<evidence type="ECO:0000313" key="8">
    <source>
        <dbReference type="EMBL" id="CDU17811.1"/>
    </source>
</evidence>
<organism evidence="9 10">
    <name type="scientific">Plasmodium yoelii</name>
    <dbReference type="NCBI Taxonomy" id="5861"/>
    <lineage>
        <taxon>Eukaryota</taxon>
        <taxon>Sar</taxon>
        <taxon>Alveolata</taxon>
        <taxon>Apicomplexa</taxon>
        <taxon>Aconoidasida</taxon>
        <taxon>Haemosporida</taxon>
        <taxon>Plasmodiidae</taxon>
        <taxon>Plasmodium</taxon>
        <taxon>Plasmodium (Vinckeia)</taxon>
    </lineage>
</organism>
<evidence type="ECO:0000313" key="9">
    <source>
        <dbReference type="EMBL" id="VTZ78228.1"/>
    </source>
</evidence>
<evidence type="ECO:0000313" key="10">
    <source>
        <dbReference type="Proteomes" id="UP000072874"/>
    </source>
</evidence>
<reference evidence="8" key="3">
    <citation type="submission" date="2014-05" db="EMBL/GenBank/DDBJ databases">
        <authorList>
            <person name="Aslett A.Martin."/>
            <person name="De Silva Nishadi"/>
        </authorList>
    </citation>
    <scope>NUCLEOTIDE SEQUENCE</scope>
    <source>
        <strain evidence="8">YM</strain>
    </source>
</reference>
<dbReference type="PANTHER" id="PTHR21236:SF1">
    <property type="entry name" value="PROTEIN YIPF6"/>
    <property type="match status" value="1"/>
</dbReference>
<dbReference type="KEGG" id="pyo:PY17X_0903600"/>
<dbReference type="RefSeq" id="XP_022812107.1">
    <property type="nucleotide sequence ID" value="XM_022955887.1"/>
</dbReference>
<dbReference type="OrthoDB" id="411251at2759"/>
<dbReference type="EMBL" id="LK934637">
    <property type="protein sequence ID" value="CDU17811.1"/>
    <property type="molecule type" value="Genomic_DNA"/>
</dbReference>
<evidence type="ECO:0000259" key="7">
    <source>
        <dbReference type="Pfam" id="PF04893"/>
    </source>
</evidence>
<reference evidence="9" key="2">
    <citation type="submission" date="2014-05" db="EMBL/GenBank/DDBJ databases">
        <authorList>
            <person name="Aslett M.A."/>
            <person name="De Silva N."/>
        </authorList>
    </citation>
    <scope>NUCLEOTIDE SEQUENCE</scope>
    <source>
        <strain evidence="9">17X</strain>
    </source>
</reference>
<dbReference type="GO" id="GO:0000139">
    <property type="term" value="C:Golgi membrane"/>
    <property type="evidence" value="ECO:0007669"/>
    <property type="project" value="UniProtKB-SubCell"/>
</dbReference>
<gene>
    <name evidence="9" type="ORF">PY17X_0903600</name>
    <name evidence="8" type="ORF">PYYM_0903100</name>
</gene>
<dbReference type="InterPro" id="IPR006977">
    <property type="entry name" value="Yip1_dom"/>
</dbReference>
<comment type="similarity">
    <text evidence="2 6">Belongs to the YIP1 family.</text>
</comment>
<evidence type="ECO:0000313" key="11">
    <source>
        <dbReference type="Proteomes" id="UP000072904"/>
    </source>
</evidence>